<feature type="domain" description="N-acetyltransferase" evidence="1">
    <location>
        <begin position="6"/>
        <end position="146"/>
    </location>
</feature>
<keyword evidence="3" id="KW-1185">Reference proteome</keyword>
<reference evidence="2 3" key="1">
    <citation type="submission" date="2015-09" db="EMBL/GenBank/DDBJ databases">
        <authorList>
            <consortium name="Pathogen Informatics"/>
            <person name="Wu L."/>
            <person name="Ma J."/>
        </authorList>
    </citation>
    <scope>NUCLEOTIDE SEQUENCE [LARGE SCALE GENOMIC DNA]</scope>
    <source>
        <strain evidence="2 3">2789STDY5834858</strain>
    </source>
</reference>
<dbReference type="InterPro" id="IPR039143">
    <property type="entry name" value="GNPNAT1-like"/>
</dbReference>
<name>A0ABP2ANV2_SARVE</name>
<dbReference type="EMBL" id="CYZR01000001">
    <property type="protein sequence ID" value="CUN46032.1"/>
    <property type="molecule type" value="Genomic_DNA"/>
</dbReference>
<organism evidence="2 3">
    <name type="scientific">Sarcina ventriculi</name>
    <name type="common">Clostridium ventriculi</name>
    <dbReference type="NCBI Taxonomy" id="1267"/>
    <lineage>
        <taxon>Bacteria</taxon>
        <taxon>Bacillati</taxon>
        <taxon>Bacillota</taxon>
        <taxon>Clostridia</taxon>
        <taxon>Eubacteriales</taxon>
        <taxon>Clostridiaceae</taxon>
        <taxon>Sarcina</taxon>
    </lineage>
</organism>
<accession>A0ABP2ANV2</accession>
<evidence type="ECO:0000313" key="2">
    <source>
        <dbReference type="EMBL" id="CUN46032.1"/>
    </source>
</evidence>
<gene>
    <name evidence="2" type="ORF">ERS852473_00209</name>
</gene>
<dbReference type="PANTHER" id="PTHR13355">
    <property type="entry name" value="GLUCOSAMINE 6-PHOSPHATE N-ACETYLTRANSFERASE"/>
    <property type="match status" value="1"/>
</dbReference>
<dbReference type="GO" id="GO:0016746">
    <property type="term" value="F:acyltransferase activity"/>
    <property type="evidence" value="ECO:0007669"/>
    <property type="project" value="UniProtKB-KW"/>
</dbReference>
<dbReference type="InterPro" id="IPR016181">
    <property type="entry name" value="Acyl_CoA_acyltransferase"/>
</dbReference>
<sequence>MEFLIKHFNDLNTNELYEIVKSRFEVFVMEQKIVDEQDFDDKDKLCYHGFFEDNGRIIAYGRIVLKGLSYDECSIGRVLVLKNYRKQGLAKKLLENLIKYIQEELKEEHITISAQEYVKELYKSVGFKEFGDVYYEVNIPHIKMKI</sequence>
<dbReference type="InterPro" id="IPR000182">
    <property type="entry name" value="GNAT_dom"/>
</dbReference>
<evidence type="ECO:0000259" key="1">
    <source>
        <dbReference type="PROSITE" id="PS51186"/>
    </source>
</evidence>
<dbReference type="Pfam" id="PF13673">
    <property type="entry name" value="Acetyltransf_10"/>
    <property type="match status" value="1"/>
</dbReference>
<keyword evidence="2" id="KW-0808">Transferase</keyword>
<dbReference type="SUPFAM" id="SSF55729">
    <property type="entry name" value="Acyl-CoA N-acyltransferases (Nat)"/>
    <property type="match status" value="1"/>
</dbReference>
<dbReference type="Proteomes" id="UP000095488">
    <property type="component" value="Unassembled WGS sequence"/>
</dbReference>
<dbReference type="PANTHER" id="PTHR13355:SF11">
    <property type="entry name" value="GLUCOSAMINE 6-PHOSPHATE N-ACETYLTRANSFERASE"/>
    <property type="match status" value="1"/>
</dbReference>
<keyword evidence="2" id="KW-0012">Acyltransferase</keyword>
<dbReference type="Gene3D" id="3.40.630.30">
    <property type="match status" value="1"/>
</dbReference>
<proteinExistence type="predicted"/>
<dbReference type="CDD" id="cd04301">
    <property type="entry name" value="NAT_SF"/>
    <property type="match status" value="1"/>
</dbReference>
<dbReference type="RefSeq" id="WP_055257111.1">
    <property type="nucleotide sequence ID" value="NZ_CABIXL010000001.1"/>
</dbReference>
<comment type="caution">
    <text evidence="2">The sequence shown here is derived from an EMBL/GenBank/DDBJ whole genome shotgun (WGS) entry which is preliminary data.</text>
</comment>
<dbReference type="PROSITE" id="PS51186">
    <property type="entry name" value="GNAT"/>
    <property type="match status" value="1"/>
</dbReference>
<evidence type="ECO:0000313" key="3">
    <source>
        <dbReference type="Proteomes" id="UP000095488"/>
    </source>
</evidence>
<protein>
    <submittedName>
        <fullName evidence="2">Acyltransferase</fullName>
    </submittedName>
</protein>